<reference evidence="2 3" key="1">
    <citation type="submission" date="2017-12" db="EMBL/GenBank/DDBJ databases">
        <title>Draft genome sequence of Ralstonia pickettii 52.</title>
        <authorList>
            <person name="Zheng B."/>
        </authorList>
    </citation>
    <scope>NUCLEOTIDE SEQUENCE [LARGE SCALE GENOMIC DNA]</scope>
    <source>
        <strain evidence="2 3">52</strain>
    </source>
</reference>
<evidence type="ECO:0000256" key="1">
    <source>
        <dbReference type="SAM" id="Phobius"/>
    </source>
</evidence>
<dbReference type="Proteomes" id="UP000234456">
    <property type="component" value="Unassembled WGS sequence"/>
</dbReference>
<comment type="caution">
    <text evidence="2">The sequence shown here is derived from an EMBL/GenBank/DDBJ whole genome shotgun (WGS) entry which is preliminary data.</text>
</comment>
<evidence type="ECO:0000313" key="2">
    <source>
        <dbReference type="EMBL" id="PLC43513.1"/>
    </source>
</evidence>
<feature type="transmembrane region" description="Helical" evidence="1">
    <location>
        <begin position="67"/>
        <end position="89"/>
    </location>
</feature>
<evidence type="ECO:0008006" key="4">
    <source>
        <dbReference type="Google" id="ProtNLM"/>
    </source>
</evidence>
<gene>
    <name evidence="2" type="ORF">C0Q88_01970</name>
</gene>
<protein>
    <recommendedName>
        <fullName evidence="4">Transmembrane protein</fullName>
    </recommendedName>
</protein>
<name>A0A2N4TUX2_RALPI</name>
<evidence type="ECO:0000313" key="3">
    <source>
        <dbReference type="Proteomes" id="UP000234456"/>
    </source>
</evidence>
<dbReference type="OrthoDB" id="8926446at2"/>
<keyword evidence="1" id="KW-0472">Membrane</keyword>
<keyword evidence="1" id="KW-0812">Transmembrane</keyword>
<organism evidence="2 3">
    <name type="scientific">Ralstonia pickettii</name>
    <name type="common">Burkholderia pickettii</name>
    <dbReference type="NCBI Taxonomy" id="329"/>
    <lineage>
        <taxon>Bacteria</taxon>
        <taxon>Pseudomonadati</taxon>
        <taxon>Pseudomonadota</taxon>
        <taxon>Betaproteobacteria</taxon>
        <taxon>Burkholderiales</taxon>
        <taxon>Burkholderiaceae</taxon>
        <taxon>Ralstonia</taxon>
    </lineage>
</organism>
<accession>A0A2N4TUX2</accession>
<dbReference type="RefSeq" id="WP_102064146.1">
    <property type="nucleotide sequence ID" value="NZ_PKQE01000001.1"/>
</dbReference>
<proteinExistence type="predicted"/>
<sequence>MALVGTGHHHFHFHAFDGISRKTRLTWLRNAAALTCLMALVAAMWVGGNLSALTHTPLMSGVSSIGAVMILACTCMALSLLGLIGAGFFQLRMEQLDAPET</sequence>
<feature type="transmembrane region" description="Helical" evidence="1">
    <location>
        <begin position="27"/>
        <end position="47"/>
    </location>
</feature>
<dbReference type="AlphaFoldDB" id="A0A2N4TUX2"/>
<dbReference type="EMBL" id="PKQE01000001">
    <property type="protein sequence ID" value="PLC43513.1"/>
    <property type="molecule type" value="Genomic_DNA"/>
</dbReference>
<keyword evidence="1" id="KW-1133">Transmembrane helix</keyword>